<organism evidence="1">
    <name type="scientific">Siphoviridae sp. ctqPo10</name>
    <dbReference type="NCBI Taxonomy" id="2827948"/>
    <lineage>
        <taxon>Viruses</taxon>
        <taxon>Duplodnaviria</taxon>
        <taxon>Heunggongvirae</taxon>
        <taxon>Uroviricota</taxon>
        <taxon>Caudoviricetes</taxon>
    </lineage>
</organism>
<evidence type="ECO:0000313" key="1">
    <source>
        <dbReference type="EMBL" id="DAF54813.1"/>
    </source>
</evidence>
<name>A0A8S5SUU1_9CAUD</name>
<sequence length="73" mass="8672">MKVYKVELIIDTGYEIFCKICILYAQDKEDAKEKAYKYINNHLYGETFADVKNVTKIHINENGVIYQNCFREQ</sequence>
<reference evidence="1" key="1">
    <citation type="journal article" date="2021" name="Proc. Natl. Acad. Sci. U.S.A.">
        <title>A Catalog of Tens of Thousands of Viruses from Human Metagenomes Reveals Hidden Associations with Chronic Diseases.</title>
        <authorList>
            <person name="Tisza M.J."/>
            <person name="Buck C.B."/>
        </authorList>
    </citation>
    <scope>NUCLEOTIDE SEQUENCE</scope>
    <source>
        <strain evidence="1">CtqPo10</strain>
    </source>
</reference>
<accession>A0A8S5SUU1</accession>
<protein>
    <submittedName>
        <fullName evidence="1">Uncharacterized protein</fullName>
    </submittedName>
</protein>
<dbReference type="EMBL" id="BK032682">
    <property type="protein sequence ID" value="DAF54813.1"/>
    <property type="molecule type" value="Genomic_DNA"/>
</dbReference>
<proteinExistence type="predicted"/>